<keyword evidence="4" id="KW-0539">Nucleus</keyword>
<name>A0A8C6U0S5_9GOBI</name>
<evidence type="ECO:0000256" key="2">
    <source>
        <dbReference type="ARBA" id="ARBA00022853"/>
    </source>
</evidence>
<dbReference type="PROSITE" id="PS51998">
    <property type="entry name" value="DEK_C"/>
    <property type="match status" value="1"/>
</dbReference>
<accession>A0A8C6U0S5</accession>
<dbReference type="GO" id="GO:0042393">
    <property type="term" value="F:histone binding"/>
    <property type="evidence" value="ECO:0007669"/>
    <property type="project" value="TreeGrafter"/>
</dbReference>
<evidence type="ECO:0000313" key="7">
    <source>
        <dbReference type="Ensembl" id="ENSNMLP00000026926.1"/>
    </source>
</evidence>
<dbReference type="GO" id="GO:0006325">
    <property type="term" value="P:chromatin organization"/>
    <property type="evidence" value="ECO:0007669"/>
    <property type="project" value="UniProtKB-KW"/>
</dbReference>
<dbReference type="Proteomes" id="UP000694523">
    <property type="component" value="Unplaced"/>
</dbReference>
<feature type="compositionally biased region" description="Basic residues" evidence="5">
    <location>
        <begin position="103"/>
        <end position="112"/>
    </location>
</feature>
<feature type="compositionally biased region" description="Acidic residues" evidence="5">
    <location>
        <begin position="172"/>
        <end position="188"/>
    </location>
</feature>
<organism evidence="7 8">
    <name type="scientific">Neogobius melanostomus</name>
    <name type="common">round goby</name>
    <dbReference type="NCBI Taxonomy" id="47308"/>
    <lineage>
        <taxon>Eukaryota</taxon>
        <taxon>Metazoa</taxon>
        <taxon>Chordata</taxon>
        <taxon>Craniata</taxon>
        <taxon>Vertebrata</taxon>
        <taxon>Euteleostomi</taxon>
        <taxon>Actinopterygii</taxon>
        <taxon>Neopterygii</taxon>
        <taxon>Teleostei</taxon>
        <taxon>Neoteleostei</taxon>
        <taxon>Acanthomorphata</taxon>
        <taxon>Gobiaria</taxon>
        <taxon>Gobiiformes</taxon>
        <taxon>Gobioidei</taxon>
        <taxon>Gobiidae</taxon>
        <taxon>Benthophilinae</taxon>
        <taxon>Neogobiini</taxon>
        <taxon>Neogobius</taxon>
    </lineage>
</organism>
<feature type="region of interest" description="Disordered" evidence="5">
    <location>
        <begin position="204"/>
        <end position="240"/>
    </location>
</feature>
<evidence type="ECO:0000256" key="3">
    <source>
        <dbReference type="ARBA" id="ARBA00023125"/>
    </source>
</evidence>
<dbReference type="PANTHER" id="PTHR13468:SF1">
    <property type="entry name" value="PROTEIN DEK"/>
    <property type="match status" value="1"/>
</dbReference>
<protein>
    <recommendedName>
        <fullName evidence="6">DEK-C domain-containing protein</fullName>
    </recommendedName>
</protein>
<keyword evidence="2" id="KW-0156">Chromatin regulator</keyword>
<dbReference type="InterPro" id="IPR014876">
    <property type="entry name" value="DEK_C"/>
</dbReference>
<dbReference type="AlphaFoldDB" id="A0A8C6U0S5"/>
<feature type="compositionally biased region" description="Low complexity" evidence="5">
    <location>
        <begin position="113"/>
        <end position="126"/>
    </location>
</feature>
<sequence>MSSGAGEIIEGKRAKKSVERLDMEAPKKAVKLSIGEGKLGDIPRIGFQLNKLKPDVLVPLHSLLFDRRGKVCGSSLTSHLKCQHLRINNKRSKKNLSGDDSKSKKKSSKKRGSSSSNQKPSSTSSPKKSKAIVMDSSSDDDEEEEEEKAQSEESEAGSGEESGAGSGGAPQSEEEPSDGGEEEEEEEEEVRRFLDVVKGTWSWCQSRRCRRRGSDDSEDEQVSCVPADDSSDEDDDEQLKETVQKLLKEADLEELTMKKICQKVKPQYLYCEYKSYYCK</sequence>
<dbReference type="Pfam" id="PF08766">
    <property type="entry name" value="DEK_C"/>
    <property type="match status" value="1"/>
</dbReference>
<evidence type="ECO:0000313" key="8">
    <source>
        <dbReference type="Proteomes" id="UP000694523"/>
    </source>
</evidence>
<dbReference type="GO" id="GO:0003677">
    <property type="term" value="F:DNA binding"/>
    <property type="evidence" value="ECO:0007669"/>
    <property type="project" value="UniProtKB-KW"/>
</dbReference>
<feature type="compositionally biased region" description="Acidic residues" evidence="5">
    <location>
        <begin position="137"/>
        <end position="155"/>
    </location>
</feature>
<keyword evidence="3" id="KW-0238">DNA-binding</keyword>
<reference evidence="7" key="1">
    <citation type="submission" date="2025-08" db="UniProtKB">
        <authorList>
            <consortium name="Ensembl"/>
        </authorList>
    </citation>
    <scope>IDENTIFICATION</scope>
</reference>
<evidence type="ECO:0000259" key="6">
    <source>
        <dbReference type="PROSITE" id="PS51998"/>
    </source>
</evidence>
<comment type="subcellular location">
    <subcellularLocation>
        <location evidence="1">Nucleus</location>
    </subcellularLocation>
</comment>
<dbReference type="GO" id="GO:2000779">
    <property type="term" value="P:regulation of double-strand break repair"/>
    <property type="evidence" value="ECO:0007669"/>
    <property type="project" value="TreeGrafter"/>
</dbReference>
<reference evidence="7" key="2">
    <citation type="submission" date="2025-09" db="UniProtKB">
        <authorList>
            <consortium name="Ensembl"/>
        </authorList>
    </citation>
    <scope>IDENTIFICATION</scope>
</reference>
<dbReference type="Gene3D" id="1.10.10.60">
    <property type="entry name" value="Homeodomain-like"/>
    <property type="match status" value="1"/>
</dbReference>
<feature type="domain" description="DEK-C" evidence="6">
    <location>
        <begin position="233"/>
        <end position="279"/>
    </location>
</feature>
<evidence type="ECO:0000256" key="5">
    <source>
        <dbReference type="SAM" id="MobiDB-lite"/>
    </source>
</evidence>
<keyword evidence="8" id="KW-1185">Reference proteome</keyword>
<feature type="region of interest" description="Disordered" evidence="5">
    <location>
        <begin position="86"/>
        <end position="191"/>
    </location>
</feature>
<dbReference type="Ensembl" id="ENSNMLT00000030094.1">
    <property type="protein sequence ID" value="ENSNMLP00000026926.1"/>
    <property type="gene ID" value="ENSNMLG00000017174.1"/>
</dbReference>
<feature type="compositionally biased region" description="Acidic residues" evidence="5">
    <location>
        <begin position="229"/>
        <end position="238"/>
    </location>
</feature>
<dbReference type="PANTHER" id="PTHR13468">
    <property type="entry name" value="DEK PROTEIN"/>
    <property type="match status" value="1"/>
</dbReference>
<dbReference type="SUPFAM" id="SSF109715">
    <property type="entry name" value="DEK C-terminal domain"/>
    <property type="match status" value="1"/>
</dbReference>
<proteinExistence type="predicted"/>
<dbReference type="InterPro" id="IPR044198">
    <property type="entry name" value="DEK"/>
</dbReference>
<dbReference type="GO" id="GO:0005634">
    <property type="term" value="C:nucleus"/>
    <property type="evidence" value="ECO:0007669"/>
    <property type="project" value="UniProtKB-SubCell"/>
</dbReference>
<evidence type="ECO:0000256" key="4">
    <source>
        <dbReference type="ARBA" id="ARBA00023242"/>
    </source>
</evidence>
<evidence type="ECO:0000256" key="1">
    <source>
        <dbReference type="ARBA" id="ARBA00004123"/>
    </source>
</evidence>